<keyword evidence="1" id="KW-0472">Membrane</keyword>
<dbReference type="EMBL" id="JACJIS010000001">
    <property type="protein sequence ID" value="MBA9072357.1"/>
    <property type="molecule type" value="Genomic_DNA"/>
</dbReference>
<organism evidence="2 3">
    <name type="scientific">Flavobacterium gossypii</name>
    <dbReference type="NCBI Taxonomy" id="1646119"/>
    <lineage>
        <taxon>Bacteria</taxon>
        <taxon>Pseudomonadati</taxon>
        <taxon>Bacteroidota</taxon>
        <taxon>Flavobacteriia</taxon>
        <taxon>Flavobacteriales</taxon>
        <taxon>Flavobacteriaceae</taxon>
        <taxon>Flavobacterium</taxon>
    </lineage>
</organism>
<keyword evidence="1" id="KW-0812">Transmembrane</keyword>
<proteinExistence type="predicted"/>
<accession>A0ABR6DL04</accession>
<evidence type="ECO:0000313" key="3">
    <source>
        <dbReference type="Proteomes" id="UP000555003"/>
    </source>
</evidence>
<feature type="transmembrane region" description="Helical" evidence="1">
    <location>
        <begin position="6"/>
        <end position="27"/>
    </location>
</feature>
<name>A0ABR6DL04_9FLAO</name>
<dbReference type="Proteomes" id="UP000555003">
    <property type="component" value="Unassembled WGS sequence"/>
</dbReference>
<gene>
    <name evidence="2" type="ORF">GGR22_000483</name>
</gene>
<keyword evidence="3" id="KW-1185">Reference proteome</keyword>
<keyword evidence="1" id="KW-1133">Transmembrane helix</keyword>
<protein>
    <recommendedName>
        <fullName evidence="4">DUF4230 domain-containing protein</fullName>
    </recommendedName>
</protein>
<comment type="caution">
    <text evidence="2">The sequence shown here is derived from an EMBL/GenBank/DDBJ whole genome shotgun (WGS) entry which is preliminary data.</text>
</comment>
<dbReference type="RefSeq" id="WP_182492421.1">
    <property type="nucleotide sequence ID" value="NZ_JACJIS010000001.1"/>
</dbReference>
<evidence type="ECO:0000256" key="1">
    <source>
        <dbReference type="SAM" id="Phobius"/>
    </source>
</evidence>
<evidence type="ECO:0008006" key="4">
    <source>
        <dbReference type="Google" id="ProtNLM"/>
    </source>
</evidence>
<reference evidence="2 3" key="1">
    <citation type="submission" date="2020-08" db="EMBL/GenBank/DDBJ databases">
        <title>Genomic Encyclopedia of Type Strains, Phase IV (KMG-IV): sequencing the most valuable type-strain genomes for metagenomic binning, comparative biology and taxonomic classification.</title>
        <authorList>
            <person name="Goeker M."/>
        </authorList>
    </citation>
    <scope>NUCLEOTIDE SEQUENCE [LARGE SCALE GENOMIC DNA]</scope>
    <source>
        <strain evidence="2 3">DSM 100397</strain>
    </source>
</reference>
<evidence type="ECO:0000313" key="2">
    <source>
        <dbReference type="EMBL" id="MBA9072357.1"/>
    </source>
</evidence>
<sequence>MEILSIILEIALLLGGLYLFFTVKNLLPSYFSEKGKNMATKEDIEIITEKIKTVESNINVLTGNIVDYNSIKRKIILDYFAAYNNWDRTITNADLDYSENCNEINRKRYEEIAQAKHMYNLKEGEIELFLQENEFYETRGPLTIQTLKYQQLYDITATKLNRIIQSNQDNIDDKTYEVLSEFRAESIKMVKEIQRLRKPLIILLEKYLSDMMKK</sequence>